<feature type="region of interest" description="Disordered" evidence="9">
    <location>
        <begin position="43"/>
        <end position="182"/>
    </location>
</feature>
<keyword evidence="7 10" id="KW-1133">Transmembrane helix</keyword>
<evidence type="ECO:0000256" key="4">
    <source>
        <dbReference type="ARBA" id="ARBA00022692"/>
    </source>
</evidence>
<dbReference type="AlphaFoldDB" id="A0A5J4YVR8"/>
<dbReference type="EMBL" id="VRMN01000003">
    <property type="protein sequence ID" value="KAA8495456.1"/>
    <property type="molecule type" value="Genomic_DNA"/>
</dbReference>
<keyword evidence="5" id="KW-0833">Ubl conjugation pathway</keyword>
<proteinExistence type="inferred from homology"/>
<evidence type="ECO:0000313" key="12">
    <source>
        <dbReference type="Proteomes" id="UP000324585"/>
    </source>
</evidence>
<accession>A0A5J4YVR8</accession>
<comment type="similarity">
    <text evidence="2">Belongs to the DDRGK1 family.</text>
</comment>
<dbReference type="PANTHER" id="PTHR48176">
    <property type="entry name" value="DDRGK DOMAIN-CONTAINING PROTEIN 1"/>
    <property type="match status" value="1"/>
</dbReference>
<feature type="transmembrane region" description="Helical" evidence="10">
    <location>
        <begin position="6"/>
        <end position="28"/>
    </location>
</feature>
<comment type="subcellular location">
    <subcellularLocation>
        <location evidence="1">Endoplasmic reticulum membrane</location>
        <topology evidence="1">Single-pass membrane protein</topology>
    </subcellularLocation>
</comment>
<evidence type="ECO:0000256" key="7">
    <source>
        <dbReference type="ARBA" id="ARBA00022989"/>
    </source>
</evidence>
<comment type="caution">
    <text evidence="11">The sequence shown here is derived from an EMBL/GenBank/DDBJ whole genome shotgun (WGS) entry which is preliminary data.</text>
</comment>
<dbReference type="GO" id="GO:0005789">
    <property type="term" value="C:endoplasmic reticulum membrane"/>
    <property type="evidence" value="ECO:0007669"/>
    <property type="project" value="UniProtKB-SubCell"/>
</dbReference>
<dbReference type="Pfam" id="PF09756">
    <property type="entry name" value="DDRGK"/>
    <property type="match status" value="1"/>
</dbReference>
<gene>
    <name evidence="11" type="ORF">FVE85_1611</name>
</gene>
<dbReference type="InterPro" id="IPR019153">
    <property type="entry name" value="DDRGK_dom-contain"/>
</dbReference>
<reference evidence="12" key="1">
    <citation type="journal article" date="2019" name="Nat. Commun.">
        <title>Expansion of phycobilisome linker gene families in mesophilic red algae.</title>
        <authorList>
            <person name="Lee J."/>
            <person name="Kim D."/>
            <person name="Bhattacharya D."/>
            <person name="Yoon H.S."/>
        </authorList>
    </citation>
    <scope>NUCLEOTIDE SEQUENCE [LARGE SCALE GENOMIC DNA]</scope>
    <source>
        <strain evidence="12">CCMP 1328</strain>
    </source>
</reference>
<dbReference type="Proteomes" id="UP000324585">
    <property type="component" value="Unassembled WGS sequence"/>
</dbReference>
<dbReference type="OMA" id="EFTRECN"/>
<feature type="compositionally biased region" description="Acidic residues" evidence="9">
    <location>
        <begin position="97"/>
        <end position="113"/>
    </location>
</feature>
<evidence type="ECO:0000256" key="1">
    <source>
        <dbReference type="ARBA" id="ARBA00004389"/>
    </source>
</evidence>
<keyword evidence="8 10" id="KW-0472">Membrane</keyword>
<evidence type="ECO:0000256" key="9">
    <source>
        <dbReference type="SAM" id="MobiDB-lite"/>
    </source>
</evidence>
<evidence type="ECO:0000256" key="10">
    <source>
        <dbReference type="SAM" id="Phobius"/>
    </source>
</evidence>
<dbReference type="GO" id="GO:0044389">
    <property type="term" value="F:ubiquitin-like protein ligase binding"/>
    <property type="evidence" value="ECO:0007669"/>
    <property type="project" value="TreeGrafter"/>
</dbReference>
<keyword evidence="12" id="KW-1185">Reference proteome</keyword>
<keyword evidence="4 10" id="KW-0812">Transmembrane</keyword>
<keyword evidence="6" id="KW-0256">Endoplasmic reticulum</keyword>
<dbReference type="SMART" id="SM01128">
    <property type="entry name" value="DDRGK"/>
    <property type="match status" value="1"/>
</dbReference>
<feature type="compositionally biased region" description="Basic and acidic residues" evidence="9">
    <location>
        <begin position="145"/>
        <end position="182"/>
    </location>
</feature>
<dbReference type="InterPro" id="IPR050899">
    <property type="entry name" value="DDRGK_domain-containing"/>
</dbReference>
<dbReference type="PANTHER" id="PTHR48176:SF1">
    <property type="entry name" value="DDRGK DOMAIN-CONTAINING PROTEIN 1"/>
    <property type="match status" value="1"/>
</dbReference>
<evidence type="ECO:0000256" key="5">
    <source>
        <dbReference type="ARBA" id="ARBA00022786"/>
    </source>
</evidence>
<evidence type="ECO:0000256" key="3">
    <source>
        <dbReference type="ARBA" id="ARBA00018218"/>
    </source>
</evidence>
<dbReference type="FunFam" id="1.10.10.10:FF:000143">
    <property type="entry name" value="DDRGK domain-containing protein 1"/>
    <property type="match status" value="1"/>
</dbReference>
<dbReference type="Gene3D" id="1.10.10.10">
    <property type="entry name" value="Winged helix-like DNA-binding domain superfamily/Winged helix DNA-binding domain"/>
    <property type="match status" value="1"/>
</dbReference>
<evidence type="ECO:0000256" key="2">
    <source>
        <dbReference type="ARBA" id="ARBA00009829"/>
    </source>
</evidence>
<name>A0A5J4YVR8_PORPP</name>
<evidence type="ECO:0000313" key="11">
    <source>
        <dbReference type="EMBL" id="KAA8495456.1"/>
    </source>
</evidence>
<feature type="compositionally biased region" description="Low complexity" evidence="9">
    <location>
        <begin position="133"/>
        <end position="144"/>
    </location>
</feature>
<organism evidence="11 12">
    <name type="scientific">Porphyridium purpureum</name>
    <name type="common">Red alga</name>
    <name type="synonym">Porphyridium cruentum</name>
    <dbReference type="NCBI Taxonomy" id="35688"/>
    <lineage>
        <taxon>Eukaryota</taxon>
        <taxon>Rhodophyta</taxon>
        <taxon>Bangiophyceae</taxon>
        <taxon>Porphyridiales</taxon>
        <taxon>Porphyridiaceae</taxon>
        <taxon>Porphyridium</taxon>
    </lineage>
</organism>
<dbReference type="OrthoDB" id="2285710at2759"/>
<sequence length="314" mass="35474">MGGFDWSLVPLIGVFGAMLILAGVLIWMQNHAEESAGQALEDNVVTQNEQQQQRVVGDGNPDQRKSATLSRMRRRKPTKGESSSAVAPRHVERPAEDEQDAQEGAMEENDADEVYAAGKGKRKKEAHKEAKRAATAARDAAIAAQKERREAERERQEEKEEARKEKEEIEREARQKDEEERLKKEEEEYEAWKHLISVDQQGDEEERLTQESQGLLAEFIGRIKEQKVNVLEELAAEFGLRTQEVISRVTALEAAGSISGVFDDRGKFIYVSNDEMNELAEFIKKRGRVSLPDVVDFCTQIISRDLRKPAINSA</sequence>
<protein>
    <recommendedName>
        <fullName evidence="3">DDRGK domain-containing protein 1</fullName>
    </recommendedName>
</protein>
<dbReference type="SUPFAM" id="SSF46785">
    <property type="entry name" value="Winged helix' DNA-binding domain"/>
    <property type="match status" value="1"/>
</dbReference>
<dbReference type="InterPro" id="IPR036388">
    <property type="entry name" value="WH-like_DNA-bd_sf"/>
</dbReference>
<dbReference type="InterPro" id="IPR036390">
    <property type="entry name" value="WH_DNA-bd_sf"/>
</dbReference>
<feature type="compositionally biased region" description="Polar residues" evidence="9">
    <location>
        <begin position="44"/>
        <end position="54"/>
    </location>
</feature>
<evidence type="ECO:0000256" key="8">
    <source>
        <dbReference type="ARBA" id="ARBA00023136"/>
    </source>
</evidence>
<evidence type="ECO:0000256" key="6">
    <source>
        <dbReference type="ARBA" id="ARBA00022824"/>
    </source>
</evidence>